<dbReference type="OrthoDB" id="248923at2759"/>
<dbReference type="Gene3D" id="1.10.510.10">
    <property type="entry name" value="Transferase(Phosphotransferase) domain 1"/>
    <property type="match status" value="1"/>
</dbReference>
<dbReference type="PROSITE" id="PS00108">
    <property type="entry name" value="PROTEIN_KINASE_ST"/>
    <property type="match status" value="1"/>
</dbReference>
<proteinExistence type="inferred from homology"/>
<dbReference type="InterPro" id="IPR047173">
    <property type="entry name" value="STRAD_A/B-like"/>
</dbReference>
<dbReference type="GO" id="GO:0005524">
    <property type="term" value="F:ATP binding"/>
    <property type="evidence" value="ECO:0007669"/>
    <property type="project" value="InterPro"/>
</dbReference>
<dbReference type="PROSITE" id="PS50011">
    <property type="entry name" value="PROTEIN_KINASE_DOM"/>
    <property type="match status" value="1"/>
</dbReference>
<dbReference type="Pfam" id="PF00069">
    <property type="entry name" value="Pkinase"/>
    <property type="match status" value="2"/>
</dbReference>
<name>A0A409VIM1_9AGAR</name>
<comment type="caution">
    <text evidence="4">The sequence shown here is derived from an EMBL/GenBank/DDBJ whole genome shotgun (WGS) entry which is preliminary data.</text>
</comment>
<dbReference type="InterPro" id="IPR011009">
    <property type="entry name" value="Kinase-like_dom_sf"/>
</dbReference>
<dbReference type="GO" id="GO:0043539">
    <property type="term" value="F:protein serine/threonine kinase activator activity"/>
    <property type="evidence" value="ECO:0007669"/>
    <property type="project" value="InterPro"/>
</dbReference>
<dbReference type="AlphaFoldDB" id="A0A409VIM1"/>
<dbReference type="STRING" id="231916.A0A409VIM1"/>
<evidence type="ECO:0000256" key="2">
    <source>
        <dbReference type="SAM" id="MobiDB-lite"/>
    </source>
</evidence>
<gene>
    <name evidence="4" type="ORF">CVT26_010900</name>
</gene>
<comment type="similarity">
    <text evidence="1">Belongs to the protein kinase superfamily. STE Ser/Thr protein kinase family. STE20 subfamily.</text>
</comment>
<dbReference type="InterPro" id="IPR008271">
    <property type="entry name" value="Ser/Thr_kinase_AS"/>
</dbReference>
<reference evidence="4 5" key="1">
    <citation type="journal article" date="2018" name="Evol. Lett.">
        <title>Horizontal gene cluster transfer increased hallucinogenic mushroom diversity.</title>
        <authorList>
            <person name="Reynolds H.T."/>
            <person name="Vijayakumar V."/>
            <person name="Gluck-Thaler E."/>
            <person name="Korotkin H.B."/>
            <person name="Matheny P.B."/>
            <person name="Slot J.C."/>
        </authorList>
    </citation>
    <scope>NUCLEOTIDE SEQUENCE [LARGE SCALE GENOMIC DNA]</scope>
    <source>
        <strain evidence="4 5">SRW20</strain>
    </source>
</reference>
<feature type="domain" description="Protein kinase" evidence="3">
    <location>
        <begin position="47"/>
        <end position="369"/>
    </location>
</feature>
<evidence type="ECO:0000256" key="1">
    <source>
        <dbReference type="ARBA" id="ARBA00008874"/>
    </source>
</evidence>
<dbReference type="InParanoid" id="A0A409VIM1"/>
<dbReference type="InterPro" id="IPR000719">
    <property type="entry name" value="Prot_kinase_dom"/>
</dbReference>
<feature type="region of interest" description="Disordered" evidence="2">
    <location>
        <begin position="442"/>
        <end position="536"/>
    </location>
</feature>
<evidence type="ECO:0000313" key="4">
    <source>
        <dbReference type="EMBL" id="PPQ66100.1"/>
    </source>
</evidence>
<accession>A0A409VIM1</accession>
<dbReference type="Gene3D" id="3.30.200.20">
    <property type="entry name" value="Phosphorylase Kinase, domain 1"/>
    <property type="match status" value="1"/>
</dbReference>
<protein>
    <recommendedName>
        <fullName evidence="3">Protein kinase domain-containing protein</fullName>
    </recommendedName>
</protein>
<feature type="compositionally biased region" description="Polar residues" evidence="2">
    <location>
        <begin position="509"/>
        <end position="528"/>
    </location>
</feature>
<evidence type="ECO:0000313" key="5">
    <source>
        <dbReference type="Proteomes" id="UP000284706"/>
    </source>
</evidence>
<organism evidence="4 5">
    <name type="scientific">Gymnopilus dilepis</name>
    <dbReference type="NCBI Taxonomy" id="231916"/>
    <lineage>
        <taxon>Eukaryota</taxon>
        <taxon>Fungi</taxon>
        <taxon>Dikarya</taxon>
        <taxon>Basidiomycota</taxon>
        <taxon>Agaricomycotina</taxon>
        <taxon>Agaricomycetes</taxon>
        <taxon>Agaricomycetidae</taxon>
        <taxon>Agaricales</taxon>
        <taxon>Agaricineae</taxon>
        <taxon>Hymenogastraceae</taxon>
        <taxon>Gymnopilus</taxon>
    </lineage>
</organism>
<dbReference type="SMART" id="SM00220">
    <property type="entry name" value="S_TKc"/>
    <property type="match status" value="1"/>
</dbReference>
<evidence type="ECO:0000259" key="3">
    <source>
        <dbReference type="PROSITE" id="PS50011"/>
    </source>
</evidence>
<sequence>MSSSTRSAAQSTPLAASAQDRMSTTAKNFIGAVEDEWELFSDNAADYSIGAPIGFGASSIVYAATYHPRSANFSPSTPRHASSKGIPCALKVLDLDSLPPRSLQLLQRETTLMSLSKHPNVLRVRGSWIDGHKLYIALRLMNKGSAADIMRYGWPGGMEEDVCRCILKQALQGLNYLHINGFIHRDVKAANLLIDDDGTVLLGDLGVAADLAEDTSHHPSTTKPHSITAAAALVQPRSSNDHGNGKRGTGFDGSPPSVPRPTIGKRKSFVGTPCWMSPELIQGKQYDSSSDIWSFGITALELTQGRPPRSRESPQRVLLKTIQEDPPTLDREGGVYKYSRAFKEIVDSCLAKDPSKRPTAAELLQTPFFKGAKKKSYLINTILKDLPPLAQRQERRVVPPVKSANSIESWDFATTINSPTTSVYRMRVLQDYVTAEDEMKSNGIFEMEEEPERPKSTTQHSRTVSWCSEPDEIEVPIIDENNESDSDNVASSSPSTSSSMLSTGMAASQGSSPMTMSAPSSYSGSPVITQKPRGAEPIPIANSSGLLSSIAEHNTDRTLVGTKVIVSESPPIQRSANNFKPSISPGASRVWNKIKSSVGRPSTADDSVARKDKGRINGMLSSASKGLLSRGSSWSLSSSECDDIRNTSMCLTLLQIRITTSDPSCLHLHVMTARSTDNLVNRQSS</sequence>
<dbReference type="Proteomes" id="UP000284706">
    <property type="component" value="Unassembled WGS sequence"/>
</dbReference>
<dbReference type="PANTHER" id="PTHR48014">
    <property type="entry name" value="SERINE/THREONINE-PROTEIN KINASE FRAY2"/>
    <property type="match status" value="1"/>
</dbReference>
<dbReference type="PANTHER" id="PTHR48014:SF21">
    <property type="entry name" value="SERINE_THREONINE-PROTEIN KINASE FRAY2"/>
    <property type="match status" value="1"/>
</dbReference>
<feature type="compositionally biased region" description="Low complexity" evidence="2">
    <location>
        <begin position="487"/>
        <end position="508"/>
    </location>
</feature>
<dbReference type="SUPFAM" id="SSF56112">
    <property type="entry name" value="Protein kinase-like (PK-like)"/>
    <property type="match status" value="1"/>
</dbReference>
<dbReference type="GO" id="GO:0004672">
    <property type="term" value="F:protein kinase activity"/>
    <property type="evidence" value="ECO:0007669"/>
    <property type="project" value="InterPro"/>
</dbReference>
<feature type="compositionally biased region" description="Polar residues" evidence="2">
    <location>
        <begin position="456"/>
        <end position="466"/>
    </location>
</feature>
<dbReference type="EMBL" id="NHYE01005638">
    <property type="protein sequence ID" value="PPQ66100.1"/>
    <property type="molecule type" value="Genomic_DNA"/>
</dbReference>
<keyword evidence="5" id="KW-1185">Reference proteome</keyword>
<feature type="region of interest" description="Disordered" evidence="2">
    <location>
        <begin position="237"/>
        <end position="266"/>
    </location>
</feature>